<reference evidence="1 2" key="1">
    <citation type="submission" date="2019-09" db="EMBL/GenBank/DDBJ databases">
        <title>Salinarimonas rosea gen. nov., sp. nov., a new member of the a-2 subgroup of the Proteobacteria.</title>
        <authorList>
            <person name="Liu J."/>
        </authorList>
    </citation>
    <scope>NUCLEOTIDE SEQUENCE [LARGE SCALE GENOMIC DNA]</scope>
    <source>
        <strain evidence="1 2">BN140002</strain>
    </source>
</reference>
<reference evidence="1 2" key="2">
    <citation type="submission" date="2019-09" db="EMBL/GenBank/DDBJ databases">
        <authorList>
            <person name="Jin C."/>
        </authorList>
    </citation>
    <scope>NUCLEOTIDE SEQUENCE [LARGE SCALE GENOMIC DNA]</scope>
    <source>
        <strain evidence="1 2">BN140002</strain>
    </source>
</reference>
<accession>A0A5B2VFM2</accession>
<protein>
    <submittedName>
        <fullName evidence="1">Uncharacterized protein</fullName>
    </submittedName>
</protein>
<proteinExistence type="predicted"/>
<keyword evidence="2" id="KW-1185">Reference proteome</keyword>
<comment type="caution">
    <text evidence="1">The sequence shown here is derived from an EMBL/GenBank/DDBJ whole genome shotgun (WGS) entry which is preliminary data.</text>
</comment>
<dbReference type="RefSeq" id="WP_149816532.1">
    <property type="nucleotide sequence ID" value="NZ_VUOA01000017.1"/>
</dbReference>
<organism evidence="1 2">
    <name type="scientific">Salinarimonas soli</name>
    <dbReference type="NCBI Taxonomy" id="1638099"/>
    <lineage>
        <taxon>Bacteria</taxon>
        <taxon>Pseudomonadati</taxon>
        <taxon>Pseudomonadota</taxon>
        <taxon>Alphaproteobacteria</taxon>
        <taxon>Hyphomicrobiales</taxon>
        <taxon>Salinarimonadaceae</taxon>
        <taxon>Salinarimonas</taxon>
    </lineage>
</organism>
<dbReference type="EMBL" id="VUOA01000017">
    <property type="protein sequence ID" value="KAA2237921.1"/>
    <property type="molecule type" value="Genomic_DNA"/>
</dbReference>
<gene>
    <name evidence="1" type="ORF">F0L46_07975</name>
</gene>
<name>A0A5B2VFM2_9HYPH</name>
<sequence>MADDFLKRIVRGVQAATQVVGSEVVATSDHVFDGEGRRLPVVGFRRKRGEEGLFFELAIEGPGGLFPVRMTSLEFDAWLDSLQRLRDATAPVTGAGPALSRPQGQE</sequence>
<dbReference type="AlphaFoldDB" id="A0A5B2VFM2"/>
<dbReference type="Proteomes" id="UP000323142">
    <property type="component" value="Unassembled WGS sequence"/>
</dbReference>
<evidence type="ECO:0000313" key="1">
    <source>
        <dbReference type="EMBL" id="KAA2237921.1"/>
    </source>
</evidence>
<evidence type="ECO:0000313" key="2">
    <source>
        <dbReference type="Proteomes" id="UP000323142"/>
    </source>
</evidence>